<protein>
    <submittedName>
        <fullName evidence="4">TetR family transcriptional regulator</fullName>
    </submittedName>
</protein>
<dbReference type="InterPro" id="IPR039532">
    <property type="entry name" value="TetR_C_Firmicutes"/>
</dbReference>
<dbReference type="GO" id="GO:0003677">
    <property type="term" value="F:DNA binding"/>
    <property type="evidence" value="ECO:0007669"/>
    <property type="project" value="UniProtKB-KW"/>
</dbReference>
<evidence type="ECO:0000313" key="5">
    <source>
        <dbReference type="Proteomes" id="UP000069697"/>
    </source>
</evidence>
<evidence type="ECO:0000259" key="2">
    <source>
        <dbReference type="Pfam" id="PF00440"/>
    </source>
</evidence>
<evidence type="ECO:0000259" key="3">
    <source>
        <dbReference type="Pfam" id="PF14278"/>
    </source>
</evidence>
<dbReference type="InterPro" id="IPR009057">
    <property type="entry name" value="Homeodomain-like_sf"/>
</dbReference>
<dbReference type="PANTHER" id="PTHR43479">
    <property type="entry name" value="ACREF/ENVCD OPERON REPRESSOR-RELATED"/>
    <property type="match status" value="1"/>
</dbReference>
<dbReference type="Pfam" id="PF00440">
    <property type="entry name" value="TetR_N"/>
    <property type="match status" value="1"/>
</dbReference>
<accession>A0A100VTG8</accession>
<keyword evidence="1" id="KW-0238">DNA-binding</keyword>
<feature type="domain" description="Transcriptional regulator TetR C-terminal Firmicutes type" evidence="3">
    <location>
        <begin position="137"/>
        <end position="238"/>
    </location>
</feature>
<dbReference type="EMBL" id="BCNV01000011">
    <property type="protein sequence ID" value="GAS85514.1"/>
    <property type="molecule type" value="Genomic_DNA"/>
</dbReference>
<dbReference type="Pfam" id="PF14278">
    <property type="entry name" value="TetR_C_8"/>
    <property type="match status" value="1"/>
</dbReference>
<evidence type="ECO:0000256" key="1">
    <source>
        <dbReference type="ARBA" id="ARBA00023125"/>
    </source>
</evidence>
<reference evidence="4 5" key="1">
    <citation type="journal article" date="2016" name="Genome Announc.">
        <title>Draft Genome Sequence of Paenibacillus amylolyticus Heshi-A3, Isolated from Fermented Rice Bran in a Japanese Fermented Seafood Dish.</title>
        <authorList>
            <person name="Akuzawa S."/>
            <person name="Nagaoka J."/>
            <person name="Kanekatsu M."/>
            <person name="Kubota E."/>
            <person name="Ohtake R."/>
            <person name="Suzuki T."/>
            <person name="Kanesaki Y."/>
        </authorList>
    </citation>
    <scope>NUCLEOTIDE SEQUENCE [LARGE SCALE GENOMIC DNA]</scope>
    <source>
        <strain evidence="4 5">Heshi-A3</strain>
    </source>
</reference>
<dbReference type="Proteomes" id="UP000069697">
    <property type="component" value="Unassembled WGS sequence"/>
</dbReference>
<evidence type="ECO:0000313" key="4">
    <source>
        <dbReference type="EMBL" id="GAS85514.1"/>
    </source>
</evidence>
<dbReference type="Gene3D" id="1.10.357.10">
    <property type="entry name" value="Tetracycline Repressor, domain 2"/>
    <property type="match status" value="1"/>
</dbReference>
<reference evidence="5" key="2">
    <citation type="submission" date="2016-01" db="EMBL/GenBank/DDBJ databases">
        <title>Draft Genome Sequence of Paenibacillus amylolyticus Heshi-A3 that Was Isolated from Fermented Rice Bran with Aging Salted Mackerel, Which Was Named Heshiko as Traditional Fermented Seafood in Japan.</title>
        <authorList>
            <person name="Akuzawa S."/>
            <person name="Nakagawa J."/>
            <person name="Kanekatsu T."/>
            <person name="Kubota E."/>
            <person name="Ohtake R."/>
            <person name="Suzuki T."/>
            <person name="Kanesaki Y."/>
        </authorList>
    </citation>
    <scope>NUCLEOTIDE SEQUENCE [LARGE SCALE GENOMIC DNA]</scope>
    <source>
        <strain evidence="5">Heshi-A3</strain>
    </source>
</reference>
<dbReference type="InterPro" id="IPR001647">
    <property type="entry name" value="HTH_TetR"/>
</dbReference>
<organism evidence="4 5">
    <name type="scientific">Paenibacillus amylolyticus</name>
    <dbReference type="NCBI Taxonomy" id="1451"/>
    <lineage>
        <taxon>Bacteria</taxon>
        <taxon>Bacillati</taxon>
        <taxon>Bacillota</taxon>
        <taxon>Bacilli</taxon>
        <taxon>Bacillales</taxon>
        <taxon>Paenibacillaceae</taxon>
        <taxon>Paenibacillus</taxon>
    </lineage>
</organism>
<dbReference type="InterPro" id="IPR050624">
    <property type="entry name" value="HTH-type_Tx_Regulator"/>
</dbReference>
<dbReference type="PANTHER" id="PTHR43479:SF7">
    <property type="entry name" value="TETR-FAMILY TRANSCRIPTIONAL REGULATOR"/>
    <property type="match status" value="1"/>
</dbReference>
<proteinExistence type="predicted"/>
<feature type="domain" description="HTH tetR-type" evidence="2">
    <location>
        <begin position="81"/>
        <end position="117"/>
    </location>
</feature>
<gene>
    <name evidence="4" type="ORF">PAHA3_5648</name>
</gene>
<comment type="caution">
    <text evidence="4">The sequence shown here is derived from an EMBL/GenBank/DDBJ whole genome shotgun (WGS) entry which is preliminary data.</text>
</comment>
<sequence>MEYDVDRVKKMIDSYRGISGWKGLSGFLRFDLLILGTSLRGFCHECSPAVAPSKLIQNDEVTVVSASHLTKHALAHSLKSLMEHTPLNKITVKHLVDHCGVNRQTFYYHFQDIYALLGWIYQTEAVESLTEYRSYSTWTDGFYKIFCYIENNKTFCCNTLNSLGRTHLDVYLYEVTHDLIMGVIDELACGIKVRGEDKEFVANFYTLAFTGLIIQWMRGDMQEPPKQIIEKLSELIEGNVLRALHRYENKLPST</sequence>
<name>A0A100VTG8_PAEAM</name>
<dbReference type="SUPFAM" id="SSF46689">
    <property type="entry name" value="Homeodomain-like"/>
    <property type="match status" value="1"/>
</dbReference>
<dbReference type="AlphaFoldDB" id="A0A100VTG8"/>